<sequence length="395" mass="42858">MSTIKQAIGQLSRPVSVVGVVGGVCLLGVGMVYWGVLHRPAQPTVTAAVPAVEAVSALGRLEPEGEVIQVFAPTSLDGARVETLKVNHGQQVRQGEVIAILDTYARRQASLQEAEQQVEVALARLKQVEAGAKQGQIQAQQRVVERLQAELQTETAAQLATISRIEAELDNATLENQRHQYLQIEGAVSASLRDQKQLTADTIQQRLNEAQAELARIRQSRQMQIAEARATLAQIAEVRPIDVEVARSEVGQAQANWARAKADLDLAVVRSPQDGQVLKIHTRPGELVGEQGIISLGQTQQMVAVAEVYEVDVSRVRVGQSAIVISKNHAFPDRLQGRVVEVGLEINKQDVLDTDPAAQFDARVVEVKVRLDPSSSRRVAGLTNLSVQVEINVQS</sequence>
<dbReference type="AlphaFoldDB" id="A0AA96WPD4"/>
<gene>
    <name evidence="6" type="ORF">HJG54_26120</name>
</gene>
<dbReference type="EMBL" id="CP053586">
    <property type="protein sequence ID" value="WNZ25961.1"/>
    <property type="molecule type" value="Genomic_DNA"/>
</dbReference>
<evidence type="ECO:0000256" key="2">
    <source>
        <dbReference type="ARBA" id="ARBA00023054"/>
    </source>
</evidence>
<dbReference type="NCBIfam" id="TIGR02971">
    <property type="entry name" value="heterocyst_DevB"/>
    <property type="match status" value="1"/>
</dbReference>
<dbReference type="InterPro" id="IPR058647">
    <property type="entry name" value="BSH_CzcB-like"/>
</dbReference>
<proteinExistence type="predicted"/>
<dbReference type="InterPro" id="IPR050465">
    <property type="entry name" value="UPF0194_transport"/>
</dbReference>
<evidence type="ECO:0000256" key="1">
    <source>
        <dbReference type="ARBA" id="ARBA00004196"/>
    </source>
</evidence>
<dbReference type="GO" id="GO:0030313">
    <property type="term" value="C:cell envelope"/>
    <property type="evidence" value="ECO:0007669"/>
    <property type="project" value="UniProtKB-SubCell"/>
</dbReference>
<evidence type="ECO:0000313" key="6">
    <source>
        <dbReference type="EMBL" id="WNZ25961.1"/>
    </source>
</evidence>
<protein>
    <submittedName>
        <fullName evidence="6">ABC exporter membrane fusion protein</fullName>
    </submittedName>
</protein>
<keyword evidence="4" id="KW-0812">Transmembrane</keyword>
<dbReference type="Pfam" id="PF25973">
    <property type="entry name" value="BSH_CzcB"/>
    <property type="match status" value="1"/>
</dbReference>
<evidence type="ECO:0000256" key="4">
    <source>
        <dbReference type="SAM" id="Phobius"/>
    </source>
</evidence>
<feature type="domain" description="CzcB-like barrel-sandwich hybrid" evidence="5">
    <location>
        <begin position="79"/>
        <end position="291"/>
    </location>
</feature>
<dbReference type="RefSeq" id="WP_316432155.1">
    <property type="nucleotide sequence ID" value="NZ_CP053586.1"/>
</dbReference>
<name>A0AA96WPD4_9CYAN</name>
<evidence type="ECO:0000259" key="5">
    <source>
        <dbReference type="Pfam" id="PF25973"/>
    </source>
</evidence>
<comment type="subcellular location">
    <subcellularLocation>
        <location evidence="1">Cell envelope</location>
    </subcellularLocation>
</comment>
<evidence type="ECO:0000256" key="3">
    <source>
        <dbReference type="SAM" id="Coils"/>
    </source>
</evidence>
<dbReference type="PANTHER" id="PTHR32347:SF27">
    <property type="entry name" value="RND EFFLUX PUMP MEMBRANE FUSION PROTEIN BARREL-SANDWICH DOMAIN-CONTAINING PROTEIN"/>
    <property type="match status" value="1"/>
</dbReference>
<dbReference type="PANTHER" id="PTHR32347">
    <property type="entry name" value="EFFLUX SYSTEM COMPONENT YKNX-RELATED"/>
    <property type="match status" value="1"/>
</dbReference>
<dbReference type="InterPro" id="IPR014315">
    <property type="entry name" value="ABC_heterocyst_DevB"/>
</dbReference>
<organism evidence="6">
    <name type="scientific">Leptolyngbya sp. NK1-12</name>
    <dbReference type="NCBI Taxonomy" id="2547451"/>
    <lineage>
        <taxon>Bacteria</taxon>
        <taxon>Bacillati</taxon>
        <taxon>Cyanobacteriota</taxon>
        <taxon>Cyanophyceae</taxon>
        <taxon>Leptolyngbyales</taxon>
        <taxon>Leptolyngbyaceae</taxon>
        <taxon>Leptolyngbya group</taxon>
        <taxon>Leptolyngbya</taxon>
    </lineage>
</organism>
<feature type="coiled-coil region" evidence="3">
    <location>
        <begin position="104"/>
        <end position="157"/>
    </location>
</feature>
<accession>A0AA96WPD4</accession>
<keyword evidence="2 3" id="KW-0175">Coiled coil</keyword>
<dbReference type="Gene3D" id="2.40.30.170">
    <property type="match status" value="1"/>
</dbReference>
<keyword evidence="4" id="KW-0472">Membrane</keyword>
<reference evidence="6" key="1">
    <citation type="submission" date="2020-05" db="EMBL/GenBank/DDBJ databases">
        <authorList>
            <person name="Zhu T."/>
            <person name="Keshari N."/>
            <person name="Lu X."/>
        </authorList>
    </citation>
    <scope>NUCLEOTIDE SEQUENCE</scope>
    <source>
        <strain evidence="6">NK1-12</strain>
    </source>
</reference>
<keyword evidence="4" id="KW-1133">Transmembrane helix</keyword>
<dbReference type="SUPFAM" id="SSF111369">
    <property type="entry name" value="HlyD-like secretion proteins"/>
    <property type="match status" value="1"/>
</dbReference>
<feature type="transmembrane region" description="Helical" evidence="4">
    <location>
        <begin position="15"/>
        <end position="36"/>
    </location>
</feature>
<feature type="coiled-coil region" evidence="3">
    <location>
        <begin position="193"/>
        <end position="227"/>
    </location>
</feature>